<evidence type="ECO:0000313" key="3">
    <source>
        <dbReference type="Proteomes" id="UP000799436"/>
    </source>
</evidence>
<feature type="compositionally biased region" description="Polar residues" evidence="1">
    <location>
        <begin position="23"/>
        <end position="34"/>
    </location>
</feature>
<keyword evidence="3" id="KW-1185">Reference proteome</keyword>
<name>A0A6G1L2V0_9PEZI</name>
<evidence type="ECO:0000313" key="2">
    <source>
        <dbReference type="EMBL" id="KAF2767020.1"/>
    </source>
</evidence>
<protein>
    <submittedName>
        <fullName evidence="2">Uncharacterized protein</fullName>
    </submittedName>
</protein>
<organism evidence="2 3">
    <name type="scientific">Teratosphaeria nubilosa</name>
    <dbReference type="NCBI Taxonomy" id="161662"/>
    <lineage>
        <taxon>Eukaryota</taxon>
        <taxon>Fungi</taxon>
        <taxon>Dikarya</taxon>
        <taxon>Ascomycota</taxon>
        <taxon>Pezizomycotina</taxon>
        <taxon>Dothideomycetes</taxon>
        <taxon>Dothideomycetidae</taxon>
        <taxon>Mycosphaerellales</taxon>
        <taxon>Teratosphaeriaceae</taxon>
        <taxon>Teratosphaeria</taxon>
    </lineage>
</organism>
<dbReference type="AlphaFoldDB" id="A0A6G1L2V0"/>
<feature type="region of interest" description="Disordered" evidence="1">
    <location>
        <begin position="1"/>
        <end position="34"/>
    </location>
</feature>
<sequence>MRFMRDMRPVTPSDDLSPPSKKNLPTATGSSGPCQQAVEQYHALNTYNRRKQRLDEAPTACKGRSKTLIERQPHTNALPSPYRGHRSINSLWTASWSSSNQSLSHLWRSRTTKLAIGEWLRNTQMHRLASVAPRPSANHAFSPEPAMQSSGDTTALSPALCAVPASTTGGTNACSVSTP</sequence>
<gene>
    <name evidence="2" type="ORF">EJ03DRAFT_329571</name>
</gene>
<evidence type="ECO:0000256" key="1">
    <source>
        <dbReference type="SAM" id="MobiDB-lite"/>
    </source>
</evidence>
<dbReference type="Proteomes" id="UP000799436">
    <property type="component" value="Unassembled WGS sequence"/>
</dbReference>
<reference evidence="2" key="1">
    <citation type="journal article" date="2020" name="Stud. Mycol.">
        <title>101 Dothideomycetes genomes: a test case for predicting lifestyles and emergence of pathogens.</title>
        <authorList>
            <person name="Haridas S."/>
            <person name="Albert R."/>
            <person name="Binder M."/>
            <person name="Bloem J."/>
            <person name="Labutti K."/>
            <person name="Salamov A."/>
            <person name="Andreopoulos B."/>
            <person name="Baker S."/>
            <person name="Barry K."/>
            <person name="Bills G."/>
            <person name="Bluhm B."/>
            <person name="Cannon C."/>
            <person name="Castanera R."/>
            <person name="Culley D."/>
            <person name="Daum C."/>
            <person name="Ezra D."/>
            <person name="Gonzalez J."/>
            <person name="Henrissat B."/>
            <person name="Kuo A."/>
            <person name="Liang C."/>
            <person name="Lipzen A."/>
            <person name="Lutzoni F."/>
            <person name="Magnuson J."/>
            <person name="Mondo S."/>
            <person name="Nolan M."/>
            <person name="Ohm R."/>
            <person name="Pangilinan J."/>
            <person name="Park H.-J."/>
            <person name="Ramirez L."/>
            <person name="Alfaro M."/>
            <person name="Sun H."/>
            <person name="Tritt A."/>
            <person name="Yoshinaga Y."/>
            <person name="Zwiers L.-H."/>
            <person name="Turgeon B."/>
            <person name="Goodwin S."/>
            <person name="Spatafora J."/>
            <person name="Crous P."/>
            <person name="Grigoriev I."/>
        </authorList>
    </citation>
    <scope>NUCLEOTIDE SEQUENCE</scope>
    <source>
        <strain evidence="2">CBS 116005</strain>
    </source>
</reference>
<dbReference type="EMBL" id="ML995862">
    <property type="protein sequence ID" value="KAF2767020.1"/>
    <property type="molecule type" value="Genomic_DNA"/>
</dbReference>
<proteinExistence type="predicted"/>
<accession>A0A6G1L2V0</accession>